<accession>A0A0D2M826</accession>
<dbReference type="InterPro" id="IPR000640">
    <property type="entry name" value="EFG_V-like"/>
</dbReference>
<dbReference type="RefSeq" id="XP_013898514.1">
    <property type="nucleotide sequence ID" value="XM_014043060.1"/>
</dbReference>
<dbReference type="GO" id="GO:0003924">
    <property type="term" value="F:GTPase activity"/>
    <property type="evidence" value="ECO:0007669"/>
    <property type="project" value="TreeGrafter"/>
</dbReference>
<evidence type="ECO:0000256" key="2">
    <source>
        <dbReference type="ARBA" id="ARBA00022768"/>
    </source>
</evidence>
<dbReference type="Proteomes" id="UP000054498">
    <property type="component" value="Unassembled WGS sequence"/>
</dbReference>
<dbReference type="KEGG" id="mng:MNEG_8470"/>
<proteinExistence type="predicted"/>
<dbReference type="Gene3D" id="3.30.70.240">
    <property type="match status" value="1"/>
</dbReference>
<dbReference type="GO" id="GO:0005525">
    <property type="term" value="F:GTP binding"/>
    <property type="evidence" value="ECO:0007669"/>
    <property type="project" value="UniProtKB-KW"/>
</dbReference>
<dbReference type="PANTHER" id="PTHR43636:SF2">
    <property type="entry name" value="ELONGATION FACTOR G, MITOCHONDRIAL"/>
    <property type="match status" value="1"/>
</dbReference>
<dbReference type="InterPro" id="IPR035647">
    <property type="entry name" value="EFG_III/V"/>
</dbReference>
<gene>
    <name evidence="6" type="ORF">MNEG_8470</name>
</gene>
<evidence type="ECO:0000259" key="5">
    <source>
        <dbReference type="SMART" id="SM00838"/>
    </source>
</evidence>
<dbReference type="STRING" id="145388.A0A0D2M826"/>
<evidence type="ECO:0000256" key="1">
    <source>
        <dbReference type="ARBA" id="ARBA00022741"/>
    </source>
</evidence>
<dbReference type="Gene3D" id="3.30.230.10">
    <property type="match status" value="1"/>
</dbReference>
<dbReference type="PANTHER" id="PTHR43636">
    <property type="entry name" value="ELONGATION FACTOR G, MITOCHONDRIAL"/>
    <property type="match status" value="1"/>
</dbReference>
<dbReference type="EMBL" id="KK101831">
    <property type="protein sequence ID" value="KIY99494.1"/>
    <property type="molecule type" value="Genomic_DNA"/>
</dbReference>
<dbReference type="FunFam" id="3.30.70.240:FF:000001">
    <property type="entry name" value="Elongation factor G"/>
    <property type="match status" value="1"/>
</dbReference>
<keyword evidence="7" id="KW-1185">Reference proteome</keyword>
<sequence length="79" mass="8716">MGDLNRRKGMILDSSQQAEDAVLQALVPLAGMFGYSTVLRSNTQGKGEYTMEYSHHAPVTKDMQDELTAHYQKARAAGK</sequence>
<keyword evidence="2 6" id="KW-0251">Elongation factor</keyword>
<keyword evidence="1" id="KW-0547">Nucleotide-binding</keyword>
<keyword evidence="3" id="KW-0648">Protein biosynthesis</keyword>
<keyword evidence="4" id="KW-0342">GTP-binding</keyword>
<organism evidence="6 7">
    <name type="scientific">Monoraphidium neglectum</name>
    <dbReference type="NCBI Taxonomy" id="145388"/>
    <lineage>
        <taxon>Eukaryota</taxon>
        <taxon>Viridiplantae</taxon>
        <taxon>Chlorophyta</taxon>
        <taxon>core chlorophytes</taxon>
        <taxon>Chlorophyceae</taxon>
        <taxon>CS clade</taxon>
        <taxon>Sphaeropleales</taxon>
        <taxon>Selenastraceae</taxon>
        <taxon>Monoraphidium</taxon>
    </lineage>
</organism>
<feature type="domain" description="Elongation factor EFG" evidence="5">
    <location>
        <begin position="1"/>
        <end position="67"/>
    </location>
</feature>
<dbReference type="EC" id="3.6.5.3" evidence="6"/>
<protein>
    <submittedName>
        <fullName evidence="6">Putative elongation factor G</fullName>
        <ecNumber evidence="6">3.6.5.3</ecNumber>
    </submittedName>
</protein>
<dbReference type="SUPFAM" id="SSF54980">
    <property type="entry name" value="EF-G C-terminal domain-like"/>
    <property type="match status" value="1"/>
</dbReference>
<evidence type="ECO:0000256" key="3">
    <source>
        <dbReference type="ARBA" id="ARBA00022917"/>
    </source>
</evidence>
<dbReference type="GO" id="GO:0003746">
    <property type="term" value="F:translation elongation factor activity"/>
    <property type="evidence" value="ECO:0007669"/>
    <property type="project" value="UniProtKB-KW"/>
</dbReference>
<evidence type="ECO:0000313" key="7">
    <source>
        <dbReference type="Proteomes" id="UP000054498"/>
    </source>
</evidence>
<dbReference type="GeneID" id="25741346"/>
<dbReference type="AlphaFoldDB" id="A0A0D2M826"/>
<dbReference type="Pfam" id="PF00679">
    <property type="entry name" value="EFG_C"/>
    <property type="match status" value="1"/>
</dbReference>
<dbReference type="InterPro" id="IPR014721">
    <property type="entry name" value="Ribsml_uS5_D2-typ_fold_subgr"/>
</dbReference>
<dbReference type="OrthoDB" id="198619at2759"/>
<name>A0A0D2M826_9CHLO</name>
<reference evidence="6 7" key="1">
    <citation type="journal article" date="2013" name="BMC Genomics">
        <title>Reconstruction of the lipid metabolism for the microalga Monoraphidium neglectum from its genome sequence reveals characteristics suitable for biofuel production.</title>
        <authorList>
            <person name="Bogen C."/>
            <person name="Al-Dilaimi A."/>
            <person name="Albersmeier A."/>
            <person name="Wichmann J."/>
            <person name="Grundmann M."/>
            <person name="Rupp O."/>
            <person name="Lauersen K.J."/>
            <person name="Blifernez-Klassen O."/>
            <person name="Kalinowski J."/>
            <person name="Goesmann A."/>
            <person name="Mussgnug J.H."/>
            <person name="Kruse O."/>
        </authorList>
    </citation>
    <scope>NUCLEOTIDE SEQUENCE [LARGE SCALE GENOMIC DNA]</scope>
    <source>
        <strain evidence="6 7">SAG 48.87</strain>
    </source>
</reference>
<keyword evidence="6" id="KW-0378">Hydrolase</keyword>
<dbReference type="SMART" id="SM00838">
    <property type="entry name" value="EFG_C"/>
    <property type="match status" value="1"/>
</dbReference>
<evidence type="ECO:0000313" key="6">
    <source>
        <dbReference type="EMBL" id="KIY99494.1"/>
    </source>
</evidence>
<evidence type="ECO:0000256" key="4">
    <source>
        <dbReference type="ARBA" id="ARBA00023134"/>
    </source>
</evidence>